<sequence length="485" mass="55062">MVKRINIQRISSCYSNINRLNSFFQPKYSINQPNDIYEQEADVMADRVIQSPQVAKSFFQPKTSIENGLQRKCAHCEEEEKLQLKEAGGNHSIGEYTSDVAEVINSNGQSLDGSTRGFMEPKFGYDFSKVQIHSDAKANESSKAVNAKAYTHQNHIVFASGQYQPETLEGKRLLAHELTHVVQQGNAQSPAIQRACADKSVKSSAWVSVKNQHDFAALDGYTPIKGKAHDVYFDGKHYFFCFNDKRIYFKYVKTEDGVIPDFEAAYNIKLENDGAKWLKKEVILLSEALSMLNDTEAAQLRGYRFIKQGGVMLTDDNKVVAGLTTQDIVNNEYKIEFWKFCFDGTSDTEVKHKPGISQGVSCILHEIGHALMASRRRPYMEAMYFKSKYQKEYDKASPEVKKGMNPKLDELTAREKEAETTDKKQARVETEFLKLVKGKKALTPYSEKNVREAFAEAFSIFKVNPGLLEKTNPKLHEYFVNSSFK</sequence>
<evidence type="ECO:0000313" key="3">
    <source>
        <dbReference type="Proteomes" id="UP000236893"/>
    </source>
</evidence>
<reference evidence="2 3" key="1">
    <citation type="submission" date="2018-01" db="EMBL/GenBank/DDBJ databases">
        <authorList>
            <person name="Gaut B.S."/>
            <person name="Morton B.R."/>
            <person name="Clegg M.T."/>
            <person name="Duvall M.R."/>
        </authorList>
    </citation>
    <scope>NUCLEOTIDE SEQUENCE [LARGE SCALE GENOMIC DNA]</scope>
    <source>
        <strain evidence="2 3">HR-AV</strain>
    </source>
</reference>
<dbReference type="GO" id="GO:0008237">
    <property type="term" value="F:metallopeptidase activity"/>
    <property type="evidence" value="ECO:0007669"/>
    <property type="project" value="InterPro"/>
</dbReference>
<gene>
    <name evidence="2" type="ORF">C3K47_10575</name>
</gene>
<dbReference type="Pfam" id="PF13699">
    <property type="entry name" value="eCIS_core"/>
    <property type="match status" value="1"/>
</dbReference>
<dbReference type="SUPFAM" id="SSF55486">
    <property type="entry name" value="Metalloproteases ('zincins'), catalytic domain"/>
    <property type="match status" value="1"/>
</dbReference>
<dbReference type="Proteomes" id="UP000236893">
    <property type="component" value="Unassembled WGS sequence"/>
</dbReference>
<name>A0A2S5A0W7_9SPHI</name>
<proteinExistence type="predicted"/>
<keyword evidence="3" id="KW-1185">Reference proteome</keyword>
<evidence type="ECO:0000313" key="2">
    <source>
        <dbReference type="EMBL" id="POY36195.1"/>
    </source>
</evidence>
<dbReference type="EMBL" id="PQVF01000007">
    <property type="protein sequence ID" value="POY36195.1"/>
    <property type="molecule type" value="Genomic_DNA"/>
</dbReference>
<dbReference type="AlphaFoldDB" id="A0A2S5A0W7"/>
<accession>A0A2S5A0W7</accession>
<feature type="domain" description="eCIS core" evidence="1">
    <location>
        <begin position="111"/>
        <end position="186"/>
    </location>
</feature>
<dbReference type="InterPro" id="IPR024079">
    <property type="entry name" value="MetalloPept_cat_dom_sf"/>
</dbReference>
<comment type="caution">
    <text evidence="2">The sequence shown here is derived from an EMBL/GenBank/DDBJ whole genome shotgun (WGS) entry which is preliminary data.</text>
</comment>
<dbReference type="Gene3D" id="3.40.390.10">
    <property type="entry name" value="Collagenase (Catalytic Domain)"/>
    <property type="match status" value="1"/>
</dbReference>
<evidence type="ECO:0000259" key="1">
    <source>
        <dbReference type="Pfam" id="PF13699"/>
    </source>
</evidence>
<dbReference type="InterPro" id="IPR025295">
    <property type="entry name" value="eCIS_core_dom"/>
</dbReference>
<organism evidence="2 3">
    <name type="scientific">Solitalea longa</name>
    <dbReference type="NCBI Taxonomy" id="2079460"/>
    <lineage>
        <taxon>Bacteria</taxon>
        <taxon>Pseudomonadati</taxon>
        <taxon>Bacteroidota</taxon>
        <taxon>Sphingobacteriia</taxon>
        <taxon>Sphingobacteriales</taxon>
        <taxon>Sphingobacteriaceae</taxon>
        <taxon>Solitalea</taxon>
    </lineage>
</organism>
<protein>
    <recommendedName>
        <fullName evidence="1">eCIS core domain-containing protein</fullName>
    </recommendedName>
</protein>
<dbReference type="OrthoDB" id="4317910at2"/>